<dbReference type="InterPro" id="IPR030823">
    <property type="entry name" value="IolE/MocC"/>
</dbReference>
<proteinExistence type="predicted"/>
<evidence type="ECO:0000259" key="1">
    <source>
        <dbReference type="Pfam" id="PF01261"/>
    </source>
</evidence>
<dbReference type="PANTHER" id="PTHR12110">
    <property type="entry name" value="HYDROXYPYRUVATE ISOMERASE"/>
    <property type="match status" value="1"/>
</dbReference>
<dbReference type="RefSeq" id="WP_379874896.1">
    <property type="nucleotide sequence ID" value="NZ_JBHUIP010000003.1"/>
</dbReference>
<dbReference type="EMBL" id="JBHUIP010000003">
    <property type="protein sequence ID" value="MFD2261986.1"/>
    <property type="molecule type" value="Genomic_DNA"/>
</dbReference>
<dbReference type="SUPFAM" id="SSF51658">
    <property type="entry name" value="Xylose isomerase-like"/>
    <property type="match status" value="1"/>
</dbReference>
<dbReference type="Proteomes" id="UP001597295">
    <property type="component" value="Unassembled WGS sequence"/>
</dbReference>
<dbReference type="Pfam" id="PF01261">
    <property type="entry name" value="AP_endonuc_2"/>
    <property type="match status" value="1"/>
</dbReference>
<name>A0ABW5DNB3_9PROT</name>
<dbReference type="NCBIfam" id="TIGR04379">
    <property type="entry name" value="myo_inos_iolE"/>
    <property type="match status" value="1"/>
</dbReference>
<dbReference type="GO" id="GO:0050114">
    <property type="term" value="F:myo-inosose-2 dehydratase activity"/>
    <property type="evidence" value="ECO:0007669"/>
    <property type="project" value="UniProtKB-EC"/>
</dbReference>
<accession>A0ABW5DNB3</accession>
<keyword evidence="2" id="KW-0456">Lyase</keyword>
<gene>
    <name evidence="2" type="primary">iolE</name>
    <name evidence="2" type="ORF">ACFSM5_03740</name>
</gene>
<organism evidence="2 3">
    <name type="scientific">Lacibacterium aquatile</name>
    <dbReference type="NCBI Taxonomy" id="1168082"/>
    <lineage>
        <taxon>Bacteria</taxon>
        <taxon>Pseudomonadati</taxon>
        <taxon>Pseudomonadota</taxon>
        <taxon>Alphaproteobacteria</taxon>
        <taxon>Rhodospirillales</taxon>
        <taxon>Rhodospirillaceae</taxon>
    </lineage>
</organism>
<keyword evidence="3" id="KW-1185">Reference proteome</keyword>
<dbReference type="Gene3D" id="3.20.20.150">
    <property type="entry name" value="Divalent-metal-dependent TIM barrel enzymes"/>
    <property type="match status" value="1"/>
</dbReference>
<comment type="caution">
    <text evidence="2">The sequence shown here is derived from an EMBL/GenBank/DDBJ whole genome shotgun (WGS) entry which is preliminary data.</text>
</comment>
<evidence type="ECO:0000313" key="2">
    <source>
        <dbReference type="EMBL" id="MFD2261986.1"/>
    </source>
</evidence>
<reference evidence="3" key="1">
    <citation type="journal article" date="2019" name="Int. J. Syst. Evol. Microbiol.">
        <title>The Global Catalogue of Microorganisms (GCM) 10K type strain sequencing project: providing services to taxonomists for standard genome sequencing and annotation.</title>
        <authorList>
            <consortium name="The Broad Institute Genomics Platform"/>
            <consortium name="The Broad Institute Genome Sequencing Center for Infectious Disease"/>
            <person name="Wu L."/>
            <person name="Ma J."/>
        </authorList>
    </citation>
    <scope>NUCLEOTIDE SEQUENCE [LARGE SCALE GENOMIC DNA]</scope>
    <source>
        <strain evidence="3">CGMCC 1.19062</strain>
    </source>
</reference>
<evidence type="ECO:0000313" key="3">
    <source>
        <dbReference type="Proteomes" id="UP001597295"/>
    </source>
</evidence>
<dbReference type="InterPro" id="IPR050312">
    <property type="entry name" value="IolE/XylAMocC-like"/>
</dbReference>
<feature type="domain" description="Xylose isomerase-like TIM barrel" evidence="1">
    <location>
        <begin position="31"/>
        <end position="275"/>
    </location>
</feature>
<dbReference type="PANTHER" id="PTHR12110:SF41">
    <property type="entry name" value="INOSOSE DEHYDRATASE"/>
    <property type="match status" value="1"/>
</dbReference>
<dbReference type="EC" id="4.2.1.44" evidence="2"/>
<sequence length="299" mass="32791">MAIRLGTNPIAWSNDDLLELGGETPLETCLTEARQAGFTGIELGNKFPRQADKLRPILDAHDLKLISGWYSSRLLERSVKDEIEAMQPHLQLLKAMGSTVMVYAEVTGCVHGEQGTPFANRPTISEAQWPEFLKRISEVADYLADQGVVMGYHHHMGTVIETEAEIDRMMDGVGKNFGLLLDTGHLTFAGADPVVVAKRYAGRITHVHTKDVRRPLMEKAIAEKWSFLNAVIAGVYTVPGDGCVDFVSVLKEVKKGGYDNGWFVVEAEQDPAKAHPLTYAKLGHANLAKYASEAGFTVA</sequence>
<protein>
    <submittedName>
        <fullName evidence="2">Myo-inosose-2 dehydratase</fullName>
        <ecNumber evidence="2">4.2.1.44</ecNumber>
    </submittedName>
</protein>
<dbReference type="InterPro" id="IPR013022">
    <property type="entry name" value="Xyl_isomerase-like_TIM-brl"/>
</dbReference>
<dbReference type="InterPro" id="IPR036237">
    <property type="entry name" value="Xyl_isomerase-like_sf"/>
</dbReference>